<keyword evidence="1" id="KW-1133">Transmembrane helix</keyword>
<organism evidence="2 3">
    <name type="scientific">Oryza sativa subsp. japonica</name>
    <name type="common">Rice</name>
    <dbReference type="NCBI Taxonomy" id="39947"/>
    <lineage>
        <taxon>Eukaryota</taxon>
        <taxon>Viridiplantae</taxon>
        <taxon>Streptophyta</taxon>
        <taxon>Embryophyta</taxon>
        <taxon>Tracheophyta</taxon>
        <taxon>Spermatophyta</taxon>
        <taxon>Magnoliopsida</taxon>
        <taxon>Liliopsida</taxon>
        <taxon>Poales</taxon>
        <taxon>Poaceae</taxon>
        <taxon>BOP clade</taxon>
        <taxon>Oryzoideae</taxon>
        <taxon>Oryzeae</taxon>
        <taxon>Oryzinae</taxon>
        <taxon>Oryza</taxon>
        <taxon>Oryza sativa</taxon>
    </lineage>
</organism>
<proteinExistence type="predicted"/>
<evidence type="ECO:0000256" key="1">
    <source>
        <dbReference type="SAM" id="Phobius"/>
    </source>
</evidence>
<dbReference type="AlphaFoldDB" id="A0A0P0XYW9"/>
<dbReference type="InParanoid" id="A0A0P0XYW9"/>
<keyword evidence="1" id="KW-0812">Transmembrane</keyword>
<reference evidence="2 3" key="3">
    <citation type="journal article" date="2013" name="Rice">
        <title>Improvement of the Oryza sativa Nipponbare reference genome using next generation sequence and optical map data.</title>
        <authorList>
            <person name="Kawahara Y."/>
            <person name="de la Bastide M."/>
            <person name="Hamilton J.P."/>
            <person name="Kanamori H."/>
            <person name="McCombie W.R."/>
            <person name="Ouyang S."/>
            <person name="Schwartz D.C."/>
            <person name="Tanaka T."/>
            <person name="Wu J."/>
            <person name="Zhou S."/>
            <person name="Childs K.L."/>
            <person name="Davidson R.M."/>
            <person name="Lin H."/>
            <person name="Quesada-Ocampo L."/>
            <person name="Vaillancourt B."/>
            <person name="Sakai H."/>
            <person name="Lee S.S."/>
            <person name="Kim J."/>
            <person name="Numa H."/>
            <person name="Itoh T."/>
            <person name="Buell C.R."/>
            <person name="Matsumoto T."/>
        </authorList>
    </citation>
    <scope>NUCLEOTIDE SEQUENCE [LARGE SCALE GENOMIC DNA]</scope>
    <source>
        <strain evidence="3">cv. Nipponbare</strain>
    </source>
</reference>
<name>A0A0P0XYW9_ORYSJ</name>
<reference evidence="3" key="1">
    <citation type="journal article" date="2005" name="Nature">
        <title>The map-based sequence of the rice genome.</title>
        <authorList>
            <consortium name="International rice genome sequencing project (IRGSP)"/>
            <person name="Matsumoto T."/>
            <person name="Wu J."/>
            <person name="Kanamori H."/>
            <person name="Katayose Y."/>
            <person name="Fujisawa M."/>
            <person name="Namiki N."/>
            <person name="Mizuno H."/>
            <person name="Yamamoto K."/>
            <person name="Antonio B.A."/>
            <person name="Baba T."/>
            <person name="Sakata K."/>
            <person name="Nagamura Y."/>
            <person name="Aoki H."/>
            <person name="Arikawa K."/>
            <person name="Arita K."/>
            <person name="Bito T."/>
            <person name="Chiden Y."/>
            <person name="Fujitsuka N."/>
            <person name="Fukunaka R."/>
            <person name="Hamada M."/>
            <person name="Harada C."/>
            <person name="Hayashi A."/>
            <person name="Hijishita S."/>
            <person name="Honda M."/>
            <person name="Hosokawa S."/>
            <person name="Ichikawa Y."/>
            <person name="Idonuma A."/>
            <person name="Iijima M."/>
            <person name="Ikeda M."/>
            <person name="Ikeno M."/>
            <person name="Ito K."/>
            <person name="Ito S."/>
            <person name="Ito T."/>
            <person name="Ito Y."/>
            <person name="Ito Y."/>
            <person name="Iwabuchi A."/>
            <person name="Kamiya K."/>
            <person name="Karasawa W."/>
            <person name="Kurita K."/>
            <person name="Katagiri S."/>
            <person name="Kikuta A."/>
            <person name="Kobayashi H."/>
            <person name="Kobayashi N."/>
            <person name="Machita K."/>
            <person name="Maehara T."/>
            <person name="Masukawa M."/>
            <person name="Mizubayashi T."/>
            <person name="Mukai Y."/>
            <person name="Nagasaki H."/>
            <person name="Nagata Y."/>
            <person name="Naito S."/>
            <person name="Nakashima M."/>
            <person name="Nakama Y."/>
            <person name="Nakamichi Y."/>
            <person name="Nakamura M."/>
            <person name="Meguro A."/>
            <person name="Negishi M."/>
            <person name="Ohta I."/>
            <person name="Ohta T."/>
            <person name="Okamoto M."/>
            <person name="Ono N."/>
            <person name="Saji S."/>
            <person name="Sakaguchi M."/>
            <person name="Sakai K."/>
            <person name="Shibata M."/>
            <person name="Shimokawa T."/>
            <person name="Song J."/>
            <person name="Takazaki Y."/>
            <person name="Terasawa K."/>
            <person name="Tsugane M."/>
            <person name="Tsuji K."/>
            <person name="Ueda S."/>
            <person name="Waki K."/>
            <person name="Yamagata H."/>
            <person name="Yamamoto M."/>
            <person name="Yamamoto S."/>
            <person name="Yamane H."/>
            <person name="Yoshiki S."/>
            <person name="Yoshihara R."/>
            <person name="Yukawa K."/>
            <person name="Zhong H."/>
            <person name="Yano M."/>
            <person name="Yuan Q."/>
            <person name="Ouyang S."/>
            <person name="Liu J."/>
            <person name="Jones K.M."/>
            <person name="Gansberger K."/>
            <person name="Moffat K."/>
            <person name="Hill J."/>
            <person name="Bera J."/>
            <person name="Fadrosh D."/>
            <person name="Jin S."/>
            <person name="Johri S."/>
            <person name="Kim M."/>
            <person name="Overton L."/>
            <person name="Reardon M."/>
            <person name="Tsitrin T."/>
            <person name="Vuong H."/>
            <person name="Weaver B."/>
            <person name="Ciecko A."/>
            <person name="Tallon L."/>
            <person name="Jackson J."/>
            <person name="Pai G."/>
            <person name="Aken S.V."/>
            <person name="Utterback T."/>
            <person name="Reidmuller S."/>
            <person name="Feldblyum T."/>
            <person name="Hsiao J."/>
            <person name="Zismann V."/>
            <person name="Iobst S."/>
            <person name="de Vazeille A.R."/>
            <person name="Buell C.R."/>
            <person name="Ying K."/>
            <person name="Li Y."/>
            <person name="Lu T."/>
            <person name="Huang Y."/>
            <person name="Zhao Q."/>
            <person name="Feng Q."/>
            <person name="Zhang L."/>
            <person name="Zhu J."/>
            <person name="Weng Q."/>
            <person name="Mu J."/>
            <person name="Lu Y."/>
            <person name="Fan D."/>
            <person name="Liu Y."/>
            <person name="Guan J."/>
            <person name="Zhang Y."/>
            <person name="Yu S."/>
            <person name="Liu X."/>
            <person name="Zhang Y."/>
            <person name="Hong G."/>
            <person name="Han B."/>
            <person name="Choisne N."/>
            <person name="Demange N."/>
            <person name="Orjeda G."/>
            <person name="Samain S."/>
            <person name="Cattolico L."/>
            <person name="Pelletier E."/>
            <person name="Couloux A."/>
            <person name="Segurens B."/>
            <person name="Wincker P."/>
            <person name="D'Hont A."/>
            <person name="Scarpelli C."/>
            <person name="Weissenbach J."/>
            <person name="Salanoubat M."/>
            <person name="Quetier F."/>
            <person name="Yu Y."/>
            <person name="Kim H.R."/>
            <person name="Rambo T."/>
            <person name="Currie J."/>
            <person name="Collura K."/>
            <person name="Luo M."/>
            <person name="Yang T."/>
            <person name="Ammiraju J.S.S."/>
            <person name="Engler F."/>
            <person name="Soderlund C."/>
            <person name="Wing R.A."/>
            <person name="Palmer L.E."/>
            <person name="de la Bastide M."/>
            <person name="Spiegel L."/>
            <person name="Nascimento L."/>
            <person name="Zutavern T."/>
            <person name="O'Shaughnessy A."/>
            <person name="Dike S."/>
            <person name="Dedhia N."/>
            <person name="Preston R."/>
            <person name="Balija V."/>
            <person name="McCombie W.R."/>
            <person name="Chow T."/>
            <person name="Chen H."/>
            <person name="Chung M."/>
            <person name="Chen C."/>
            <person name="Shaw J."/>
            <person name="Wu H."/>
            <person name="Hsiao K."/>
            <person name="Chao Y."/>
            <person name="Chu M."/>
            <person name="Cheng C."/>
            <person name="Hour A."/>
            <person name="Lee P."/>
            <person name="Lin S."/>
            <person name="Lin Y."/>
            <person name="Liou J."/>
            <person name="Liu S."/>
            <person name="Hsing Y."/>
            <person name="Raghuvanshi S."/>
            <person name="Mohanty A."/>
            <person name="Bharti A.K."/>
            <person name="Gaur A."/>
            <person name="Gupta V."/>
            <person name="Kumar D."/>
            <person name="Ravi V."/>
            <person name="Vij S."/>
            <person name="Kapur A."/>
            <person name="Khurana P."/>
            <person name="Khurana P."/>
            <person name="Khurana J.P."/>
            <person name="Tyagi A.K."/>
            <person name="Gaikwad K."/>
            <person name="Singh A."/>
            <person name="Dalal V."/>
            <person name="Srivastava S."/>
            <person name="Dixit A."/>
            <person name="Pal A.K."/>
            <person name="Ghazi I.A."/>
            <person name="Yadav M."/>
            <person name="Pandit A."/>
            <person name="Bhargava A."/>
            <person name="Sureshbabu K."/>
            <person name="Batra K."/>
            <person name="Sharma T.R."/>
            <person name="Mohapatra T."/>
            <person name="Singh N.K."/>
            <person name="Messing J."/>
            <person name="Nelson A.B."/>
            <person name="Fuks G."/>
            <person name="Kavchok S."/>
            <person name="Keizer G."/>
            <person name="Linton E."/>
            <person name="Llaca V."/>
            <person name="Song R."/>
            <person name="Tanyolac B."/>
            <person name="Young S."/>
            <person name="Ho-Il K."/>
            <person name="Hahn J.H."/>
            <person name="Sangsakoo G."/>
            <person name="Vanavichit A."/>
            <person name="de Mattos Luiz.A.T."/>
            <person name="Zimmer P.D."/>
            <person name="Malone G."/>
            <person name="Dellagostin O."/>
            <person name="de Oliveira A.C."/>
            <person name="Bevan M."/>
            <person name="Bancroft I."/>
            <person name="Minx P."/>
            <person name="Cordum H."/>
            <person name="Wilson R."/>
            <person name="Cheng Z."/>
            <person name="Jin W."/>
            <person name="Jiang J."/>
            <person name="Leong S.A."/>
            <person name="Iwama H."/>
            <person name="Gojobori T."/>
            <person name="Itoh T."/>
            <person name="Niimura Y."/>
            <person name="Fujii Y."/>
            <person name="Habara T."/>
            <person name="Sakai H."/>
            <person name="Sato Y."/>
            <person name="Wilson G."/>
            <person name="Kumar K."/>
            <person name="McCouch S."/>
            <person name="Juretic N."/>
            <person name="Hoen D."/>
            <person name="Wright S."/>
            <person name="Bruskiewich R."/>
            <person name="Bureau T."/>
            <person name="Miyao A."/>
            <person name="Hirochika H."/>
            <person name="Nishikawa T."/>
            <person name="Kadowaki K."/>
            <person name="Sugiura M."/>
            <person name="Burr B."/>
            <person name="Sasaki T."/>
        </authorList>
    </citation>
    <scope>NUCLEOTIDE SEQUENCE [LARGE SCALE GENOMIC DNA]</scope>
    <source>
        <strain evidence="3">cv. Nipponbare</strain>
    </source>
</reference>
<keyword evidence="1" id="KW-0472">Membrane</keyword>
<dbReference type="EMBL" id="AP014967">
    <property type="protein sequence ID" value="BAT12509.1"/>
    <property type="molecule type" value="Genomic_DNA"/>
</dbReference>
<dbReference type="PaxDb" id="39947-A0A0P0XYW9"/>
<keyword evidence="3" id="KW-1185">Reference proteome</keyword>
<feature type="transmembrane region" description="Helical" evidence="1">
    <location>
        <begin position="30"/>
        <end position="51"/>
    </location>
</feature>
<gene>
    <name evidence="2" type="ordered locus">Os11g0130000</name>
    <name evidence="2" type="ORF">OSNPB_110130000</name>
</gene>
<sequence>MLNCHTRTQYCNYHHITADQESIITMKKKALHRVFAAIFLLHLLLSVTAAASPTIGTDLLRDGNNNAVAAAAARSSRRLLLQQQQPTAAAPAAMATNTFRVNGVHQANGEPKVEFDASMKHNPGTNFNPRHN</sequence>
<reference evidence="2 3" key="2">
    <citation type="journal article" date="2013" name="Plant Cell Physiol.">
        <title>Rice Annotation Project Database (RAP-DB): an integrative and interactive database for rice genomics.</title>
        <authorList>
            <person name="Sakai H."/>
            <person name="Lee S.S."/>
            <person name="Tanaka T."/>
            <person name="Numa H."/>
            <person name="Kim J."/>
            <person name="Kawahara Y."/>
            <person name="Wakimoto H."/>
            <person name="Yang C.C."/>
            <person name="Iwamoto M."/>
            <person name="Abe T."/>
            <person name="Yamada Y."/>
            <person name="Muto A."/>
            <person name="Inokuchi H."/>
            <person name="Ikemura T."/>
            <person name="Matsumoto T."/>
            <person name="Sasaki T."/>
            <person name="Itoh T."/>
        </authorList>
    </citation>
    <scope>NUCLEOTIDE SEQUENCE [LARGE SCALE GENOMIC DNA]</scope>
    <source>
        <strain evidence="3">cv. Nipponbare</strain>
    </source>
</reference>
<evidence type="ECO:0000313" key="2">
    <source>
        <dbReference type="EMBL" id="BAT12509.1"/>
    </source>
</evidence>
<protein>
    <submittedName>
        <fullName evidence="2">Os11g0130000 protein</fullName>
    </submittedName>
</protein>
<accession>A0A0P0XYW9</accession>
<evidence type="ECO:0000313" key="3">
    <source>
        <dbReference type="Proteomes" id="UP000059680"/>
    </source>
</evidence>
<dbReference type="Proteomes" id="UP000059680">
    <property type="component" value="Chromosome 11"/>
</dbReference>